<dbReference type="PANTHER" id="PTHR12526">
    <property type="entry name" value="GLYCOSYLTRANSFERASE"/>
    <property type="match status" value="1"/>
</dbReference>
<evidence type="ECO:0000313" key="3">
    <source>
        <dbReference type="EMBL" id="MBB3944002.1"/>
    </source>
</evidence>
<keyword evidence="2 3" id="KW-0808">Transferase</keyword>
<organism evidence="3 4">
    <name type="scientific">Sphingorhabdus rigui</name>
    <dbReference type="NCBI Taxonomy" id="1282858"/>
    <lineage>
        <taxon>Bacteria</taxon>
        <taxon>Pseudomonadati</taxon>
        <taxon>Pseudomonadota</taxon>
        <taxon>Alphaproteobacteria</taxon>
        <taxon>Sphingomonadales</taxon>
        <taxon>Sphingomonadaceae</taxon>
        <taxon>Sphingorhabdus</taxon>
    </lineage>
</organism>
<keyword evidence="1" id="KW-0328">Glycosyltransferase</keyword>
<sequence length="321" mass="35529">MTAIDTIGGTAVSECRGFGWSALIRYIYRFYCRRNCHRLIFGTSEVLLTIGLGRSNDVLIFTGLGRLLQAGGAVSKLVRIALRLCYRGQSIISLNSDDQRYLSELFSTQAHLINGEGYQFSGHILSARPRRPLRIAYVGRLLKSKAVDQLISAVAGLNGCRLTLIGDIDFGNSDGIDSTWLGEQIISSGGRIEHVGFIQDVRSVLHDIDVVVSMSIREGLPFAVLDAMDTGCLAVLSPVPGHLAFEGMDGIIFTETAMLSSVLQTIIDSPEKYFRFNPNFRKDACRERFGYSHIATSIETILRQLVMCEDLKNFDAYEQQT</sequence>
<dbReference type="SUPFAM" id="SSF53756">
    <property type="entry name" value="UDP-Glycosyltransferase/glycogen phosphorylase"/>
    <property type="match status" value="1"/>
</dbReference>
<accession>A0A840B3Y7</accession>
<dbReference type="AlphaFoldDB" id="A0A840B3Y7"/>
<dbReference type="Proteomes" id="UP000581447">
    <property type="component" value="Unassembled WGS sequence"/>
</dbReference>
<evidence type="ECO:0000313" key="4">
    <source>
        <dbReference type="Proteomes" id="UP000581447"/>
    </source>
</evidence>
<dbReference type="GO" id="GO:0016757">
    <property type="term" value="F:glycosyltransferase activity"/>
    <property type="evidence" value="ECO:0007669"/>
    <property type="project" value="UniProtKB-KW"/>
</dbReference>
<dbReference type="EMBL" id="JACIEA010000004">
    <property type="protein sequence ID" value="MBB3944002.1"/>
    <property type="molecule type" value="Genomic_DNA"/>
</dbReference>
<evidence type="ECO:0000256" key="1">
    <source>
        <dbReference type="ARBA" id="ARBA00022676"/>
    </source>
</evidence>
<protein>
    <submittedName>
        <fullName evidence="3">Glycosyltransferase involved in cell wall biosynthesis</fullName>
    </submittedName>
</protein>
<dbReference type="Pfam" id="PF13692">
    <property type="entry name" value="Glyco_trans_1_4"/>
    <property type="match status" value="1"/>
</dbReference>
<dbReference type="Gene3D" id="3.40.50.2000">
    <property type="entry name" value="Glycogen Phosphorylase B"/>
    <property type="match status" value="1"/>
</dbReference>
<dbReference type="PANTHER" id="PTHR12526:SF510">
    <property type="entry name" value="D-INOSITOL 3-PHOSPHATE GLYCOSYLTRANSFERASE"/>
    <property type="match status" value="1"/>
</dbReference>
<comment type="caution">
    <text evidence="3">The sequence shown here is derived from an EMBL/GenBank/DDBJ whole genome shotgun (WGS) entry which is preliminary data.</text>
</comment>
<gene>
    <name evidence="3" type="ORF">GGR91_002271</name>
</gene>
<name>A0A840B3Y7_9SPHN</name>
<reference evidence="3 4" key="1">
    <citation type="submission" date="2020-08" db="EMBL/GenBank/DDBJ databases">
        <title>Genomic Encyclopedia of Type Strains, Phase IV (KMG-IV): sequencing the most valuable type-strain genomes for metagenomic binning, comparative biology and taxonomic classification.</title>
        <authorList>
            <person name="Goeker M."/>
        </authorList>
    </citation>
    <scope>NUCLEOTIDE SEQUENCE [LARGE SCALE GENOMIC DNA]</scope>
    <source>
        <strain evidence="3 4">DSM 29050</strain>
    </source>
</reference>
<proteinExistence type="predicted"/>
<evidence type="ECO:0000256" key="2">
    <source>
        <dbReference type="ARBA" id="ARBA00022679"/>
    </source>
</evidence>
<dbReference type="RefSeq" id="WP_183942304.1">
    <property type="nucleotide sequence ID" value="NZ_BAABBG010000003.1"/>
</dbReference>
<keyword evidence="4" id="KW-1185">Reference proteome</keyword>